<protein>
    <submittedName>
        <fullName evidence="1">Uncharacterized protein</fullName>
    </submittedName>
</protein>
<evidence type="ECO:0000313" key="1">
    <source>
        <dbReference type="EMBL" id="KAJ8640662.1"/>
    </source>
</evidence>
<sequence length="306" mass="34867">MVGSCSNVTTARSLGIRRLIAGKKKKMKQRVDRNHVQQKVSLNCFLPNLHQTVTMERELKSNLEKANNRAKLYYDHGHREEQFEIGDWVFLKIQPQKQKSVTQKALFKLGSQFYGPYKVLQHIGEVAYKLELPSTAHIHPVFHVSQLKRRVGNSSIVETQLPVIDQDGDIRVQPSRAIEYRQMKRGNRVRWEVLIQWDSLPPEESTWEDLSLMKLQFPSLVLEDKDKLKGGGNDEDRGRNLKNAYNRARCLRIKEAKLISQKEDNADCAGIMHESINGAIIGDNEGSNKDAVIGDNADEDMCCTSG</sequence>
<reference evidence="1 2" key="1">
    <citation type="journal article" date="2022" name="Hortic Res">
        <title>A haplotype resolved chromosomal level avocado genome allows analysis of novel avocado genes.</title>
        <authorList>
            <person name="Nath O."/>
            <person name="Fletcher S.J."/>
            <person name="Hayward A."/>
            <person name="Shaw L.M."/>
            <person name="Masouleh A.K."/>
            <person name="Furtado A."/>
            <person name="Henry R.J."/>
            <person name="Mitter N."/>
        </authorList>
    </citation>
    <scope>NUCLEOTIDE SEQUENCE [LARGE SCALE GENOMIC DNA]</scope>
    <source>
        <strain evidence="2">cv. Hass</strain>
    </source>
</reference>
<gene>
    <name evidence="1" type="ORF">MRB53_017356</name>
</gene>
<comment type="caution">
    <text evidence="1">The sequence shown here is derived from an EMBL/GenBank/DDBJ whole genome shotgun (WGS) entry which is preliminary data.</text>
</comment>
<organism evidence="1 2">
    <name type="scientific">Persea americana</name>
    <name type="common">Avocado</name>
    <dbReference type="NCBI Taxonomy" id="3435"/>
    <lineage>
        <taxon>Eukaryota</taxon>
        <taxon>Viridiplantae</taxon>
        <taxon>Streptophyta</taxon>
        <taxon>Embryophyta</taxon>
        <taxon>Tracheophyta</taxon>
        <taxon>Spermatophyta</taxon>
        <taxon>Magnoliopsida</taxon>
        <taxon>Magnoliidae</taxon>
        <taxon>Laurales</taxon>
        <taxon>Lauraceae</taxon>
        <taxon>Persea</taxon>
    </lineage>
</organism>
<evidence type="ECO:0000313" key="2">
    <source>
        <dbReference type="Proteomes" id="UP001234297"/>
    </source>
</evidence>
<accession>A0ACC2M4F5</accession>
<name>A0ACC2M4F5_PERAE</name>
<dbReference type="EMBL" id="CM056813">
    <property type="protein sequence ID" value="KAJ8640662.1"/>
    <property type="molecule type" value="Genomic_DNA"/>
</dbReference>
<proteinExistence type="predicted"/>
<keyword evidence="2" id="KW-1185">Reference proteome</keyword>
<dbReference type="Proteomes" id="UP001234297">
    <property type="component" value="Chromosome 5"/>
</dbReference>